<gene>
    <name evidence="5" type="primary">Rlip</name>
</gene>
<dbReference type="OMA" id="LMHYKRL"/>
<keyword evidence="1" id="KW-0343">GTPase activation</keyword>
<dbReference type="CDD" id="cd04381">
    <property type="entry name" value="RhoGap_RalBP1"/>
    <property type="match status" value="1"/>
</dbReference>
<organism evidence="4 5">
    <name type="scientific">Drosophila kikkawai</name>
    <name type="common">Fruit fly</name>
    <dbReference type="NCBI Taxonomy" id="30033"/>
    <lineage>
        <taxon>Eukaryota</taxon>
        <taxon>Metazoa</taxon>
        <taxon>Ecdysozoa</taxon>
        <taxon>Arthropoda</taxon>
        <taxon>Hexapoda</taxon>
        <taxon>Insecta</taxon>
        <taxon>Pterygota</taxon>
        <taxon>Neoptera</taxon>
        <taxon>Endopterygota</taxon>
        <taxon>Diptera</taxon>
        <taxon>Brachycera</taxon>
        <taxon>Muscomorpha</taxon>
        <taxon>Ephydroidea</taxon>
        <taxon>Drosophilidae</taxon>
        <taxon>Drosophila</taxon>
        <taxon>Sophophora</taxon>
    </lineage>
</organism>
<sequence length="631" mass="72786">MDFDSPEEIQEFPGLYASEAADARSKKSKEESDFSEDHDHSKKDLLIGRRKDKKEKGKDRGYAALEGESSPEEELDTKSPSKSKKSKTFKFTSSKSKEKREKSRDKEKSERETKHVEEEPPGKEHKAKEKDRDKEKEKEKDREREEQKKKDKKEKGDKKDKAEKKDKKDKKSKQLSQQLDEAEAEEVLALGYPVFGVSVSLATERSRCHDGVDLPLVVRDCIDYLQDHLKCEQIYKIEPIKTRLMHYKRLYNNREHDAAVDELNLPTACSLLKLFLRELPEPVLTTDLVARFEEVASHPKVTEQQAELQQLLEQLPKCNRTLLAWVLLHFDAVIQQERYNKLNAQSLAMLLSPTLQMSHRLMVALLCHCNSLFADVKLIKYVPPLTSASPKLPDRPEEIQVELRKQDSLLAQIHSEMNAGFITKKREEQLWEVQRIITQLKRKLRTFEKKQEKSAEDVENSSMPRPAPEGEDRTDSKPPPAAPPVVAPATNSIPSEEPSNPSPTDFTIDPSTGFIVLPRSNPHRDTLLRLQIEYDELMDWENELKARILAERNECYRLKQLCEQQQALNSQAAATGTEPVPPAEGDYERIIEHYTRENALLEHKKQMLGMELKEERRACIALQVELRLKQF</sequence>
<reference evidence="5" key="1">
    <citation type="submission" date="2025-08" db="UniProtKB">
        <authorList>
            <consortium name="RefSeq"/>
        </authorList>
    </citation>
    <scope>IDENTIFICATION</scope>
    <source>
        <strain evidence="5">14028-0561.14</strain>
        <tissue evidence="5">Whole fly</tissue>
    </source>
</reference>
<dbReference type="PANTHER" id="PTHR12783">
    <property type="entry name" value="RALA BINDING PROTEIN 1 RALBP1"/>
    <property type="match status" value="1"/>
</dbReference>
<dbReference type="PROSITE" id="PS50238">
    <property type="entry name" value="RHOGAP"/>
    <property type="match status" value="1"/>
</dbReference>
<dbReference type="GO" id="GO:0005096">
    <property type="term" value="F:GTPase activator activity"/>
    <property type="evidence" value="ECO:0007669"/>
    <property type="project" value="UniProtKB-KW"/>
</dbReference>
<protein>
    <submittedName>
        <fullName evidence="5">RalA-binding protein 1</fullName>
    </submittedName>
</protein>
<feature type="compositionally biased region" description="Pro residues" evidence="2">
    <location>
        <begin position="477"/>
        <end position="486"/>
    </location>
</feature>
<keyword evidence="4" id="KW-1185">Reference proteome</keyword>
<feature type="compositionally biased region" description="Basic and acidic residues" evidence="2">
    <location>
        <begin position="21"/>
        <end position="61"/>
    </location>
</feature>
<evidence type="ECO:0000313" key="4">
    <source>
        <dbReference type="Proteomes" id="UP001652661"/>
    </source>
</evidence>
<dbReference type="SUPFAM" id="SSF48350">
    <property type="entry name" value="GTPase activation domain, GAP"/>
    <property type="match status" value="1"/>
</dbReference>
<proteinExistence type="predicted"/>
<dbReference type="FunFam" id="1.20.58.90:FF:000001">
    <property type="entry name" value="ralA-binding protein 1"/>
    <property type="match status" value="1"/>
</dbReference>
<dbReference type="InterPro" id="IPR039767">
    <property type="entry name" value="RALBP1"/>
</dbReference>
<feature type="region of interest" description="Disordered" evidence="2">
    <location>
        <begin position="1"/>
        <end position="178"/>
    </location>
</feature>
<dbReference type="RefSeq" id="XP_017036771.1">
    <property type="nucleotide sequence ID" value="XM_017181282.3"/>
</dbReference>
<dbReference type="Gene3D" id="1.20.58.90">
    <property type="match status" value="1"/>
</dbReference>
<evidence type="ECO:0000313" key="5">
    <source>
        <dbReference type="RefSeq" id="XP_017036771.1"/>
    </source>
</evidence>
<dbReference type="SMART" id="SM00324">
    <property type="entry name" value="RhoGAP"/>
    <property type="match status" value="1"/>
</dbReference>
<dbReference type="PANTHER" id="PTHR12783:SF5">
    <property type="entry name" value="RALA-BINDING PROTEIN 1"/>
    <property type="match status" value="1"/>
</dbReference>
<accession>A0A6P4JM76</accession>
<dbReference type="InterPro" id="IPR049041">
    <property type="entry name" value="RalBP1-like_Ral-bd"/>
</dbReference>
<dbReference type="AlphaFoldDB" id="A0A6P4JM76"/>
<feature type="compositionally biased region" description="Low complexity" evidence="2">
    <location>
        <begin position="487"/>
        <end position="503"/>
    </location>
</feature>
<feature type="region of interest" description="Disordered" evidence="2">
    <location>
        <begin position="447"/>
        <end position="509"/>
    </location>
</feature>
<dbReference type="InterPro" id="IPR008936">
    <property type="entry name" value="Rho_GTPase_activation_prot"/>
</dbReference>
<evidence type="ECO:0000256" key="2">
    <source>
        <dbReference type="SAM" id="MobiDB-lite"/>
    </source>
</evidence>
<feature type="compositionally biased region" description="Acidic residues" evidence="2">
    <location>
        <begin position="1"/>
        <end position="10"/>
    </location>
</feature>
<evidence type="ECO:0000256" key="1">
    <source>
        <dbReference type="ARBA" id="ARBA00022468"/>
    </source>
</evidence>
<dbReference type="OrthoDB" id="10033734at2759"/>
<dbReference type="Pfam" id="PF20924">
    <property type="entry name" value="RLIP76_Ral-bd"/>
    <property type="match status" value="1"/>
</dbReference>
<dbReference type="Gene3D" id="1.10.555.10">
    <property type="entry name" value="Rho GTPase activation protein"/>
    <property type="match status" value="1"/>
</dbReference>
<dbReference type="GO" id="GO:0031267">
    <property type="term" value="F:small GTPase binding"/>
    <property type="evidence" value="ECO:0007669"/>
    <property type="project" value="InterPro"/>
</dbReference>
<feature type="compositionally biased region" description="Basic and acidic residues" evidence="2">
    <location>
        <begin position="95"/>
        <end position="166"/>
    </location>
</feature>
<evidence type="ECO:0000259" key="3">
    <source>
        <dbReference type="PROSITE" id="PS50238"/>
    </source>
</evidence>
<feature type="compositionally biased region" description="Basic and acidic residues" evidence="2">
    <location>
        <begin position="447"/>
        <end position="456"/>
    </location>
</feature>
<feature type="domain" description="Rho-GAP" evidence="3">
    <location>
        <begin position="199"/>
        <end position="393"/>
    </location>
</feature>
<dbReference type="Proteomes" id="UP001652661">
    <property type="component" value="Chromosome 3R"/>
</dbReference>
<dbReference type="GO" id="GO:0007264">
    <property type="term" value="P:small GTPase-mediated signal transduction"/>
    <property type="evidence" value="ECO:0007669"/>
    <property type="project" value="InterPro"/>
</dbReference>
<dbReference type="Pfam" id="PF00620">
    <property type="entry name" value="RhoGAP"/>
    <property type="match status" value="1"/>
</dbReference>
<dbReference type="InterPro" id="IPR000198">
    <property type="entry name" value="RhoGAP_dom"/>
</dbReference>
<name>A0A6P4JM76_DROKI</name>